<evidence type="ECO:0000256" key="1">
    <source>
        <dbReference type="SAM" id="MobiDB-lite"/>
    </source>
</evidence>
<feature type="compositionally biased region" description="Low complexity" evidence="1">
    <location>
        <begin position="87"/>
        <end position="96"/>
    </location>
</feature>
<feature type="compositionally biased region" description="Basic and acidic residues" evidence="1">
    <location>
        <begin position="472"/>
        <end position="491"/>
    </location>
</feature>
<evidence type="ECO:0000256" key="2">
    <source>
        <dbReference type="SAM" id="SignalP"/>
    </source>
</evidence>
<dbReference type="AlphaFoldDB" id="A0A1X2I4K2"/>
<feature type="compositionally biased region" description="Polar residues" evidence="1">
    <location>
        <begin position="222"/>
        <end position="238"/>
    </location>
</feature>
<feature type="region of interest" description="Disordered" evidence="1">
    <location>
        <begin position="87"/>
        <end position="147"/>
    </location>
</feature>
<evidence type="ECO:0008006" key="5">
    <source>
        <dbReference type="Google" id="ProtNLM"/>
    </source>
</evidence>
<dbReference type="OrthoDB" id="2290950at2759"/>
<feature type="region of interest" description="Disordered" evidence="1">
    <location>
        <begin position="219"/>
        <end position="250"/>
    </location>
</feature>
<feature type="compositionally biased region" description="Low complexity" evidence="1">
    <location>
        <begin position="442"/>
        <end position="464"/>
    </location>
</feature>
<sequence>MAKFGVIFLLVFCLLTSLVKSTLTSMHEKENSVSLVLPRTLPHAVNSKIDDTRGQEDDNEVLSSSISSSFFSKSPSSSLMISSSVPVDSFQSSSTSKPLSTQTKLDMKTSSLSSIDSQSMDEDSEAESLPPTTSTTEQPLSSSLHLPTSSYSLSTSSILTSSLTSIEEFQQDDNDDLEDDTELIRTESIQEARLAKKKQRATPQPSKEKEKTVFENGLAHPQENTHIKNSPVIQNPNDQGAPDNNNSSSEMNSEIIADNFQSSRAENNNENQDAPGLGKVGTALLSVGGVLMVAGITGGIFVWRAQQQQQGLPQHKSPTPSILMSSPGHHQHCPTALNLLDESSNSAGKCQTPPPTPLSKAPHSQTMFDINHQGSPSASTDFASFERHDLMNNWQNGLDFNYSMEKLFNNHTRSPNHPSVKNIRASPVQGRMDEKTQVASPSISTAHHPLSSSSSTQLHNTNHNLSTSESSNQDKHETNDADDHAHEEHAQGLHAASPISIYFPSSSPPPSSPPLLQQECKVKINLVHKDT</sequence>
<evidence type="ECO:0000313" key="3">
    <source>
        <dbReference type="EMBL" id="ORZ09249.1"/>
    </source>
</evidence>
<feature type="signal peptide" evidence="2">
    <location>
        <begin position="1"/>
        <end position="21"/>
    </location>
</feature>
<dbReference type="Proteomes" id="UP000193560">
    <property type="component" value="Unassembled WGS sequence"/>
</dbReference>
<proteinExistence type="predicted"/>
<feature type="region of interest" description="Disordered" evidence="1">
    <location>
        <begin position="311"/>
        <end position="331"/>
    </location>
</feature>
<feature type="compositionally biased region" description="Polar residues" evidence="1">
    <location>
        <begin position="130"/>
        <end position="139"/>
    </location>
</feature>
<organism evidence="3 4">
    <name type="scientific">Absidia repens</name>
    <dbReference type="NCBI Taxonomy" id="90262"/>
    <lineage>
        <taxon>Eukaryota</taxon>
        <taxon>Fungi</taxon>
        <taxon>Fungi incertae sedis</taxon>
        <taxon>Mucoromycota</taxon>
        <taxon>Mucoromycotina</taxon>
        <taxon>Mucoromycetes</taxon>
        <taxon>Mucorales</taxon>
        <taxon>Cunninghamellaceae</taxon>
        <taxon>Absidia</taxon>
    </lineage>
</organism>
<gene>
    <name evidence="3" type="ORF">BCR42DRAFT_470610</name>
</gene>
<comment type="caution">
    <text evidence="3">The sequence shown here is derived from an EMBL/GenBank/DDBJ whole genome shotgun (WGS) entry which is preliminary data.</text>
</comment>
<feature type="region of interest" description="Disordered" evidence="1">
    <location>
        <begin position="193"/>
        <end position="212"/>
    </location>
</feature>
<protein>
    <recommendedName>
        <fullName evidence="5">Mid2 domain-containing protein</fullName>
    </recommendedName>
</protein>
<keyword evidence="4" id="KW-1185">Reference proteome</keyword>
<dbReference type="EMBL" id="MCGE01000028">
    <property type="protein sequence ID" value="ORZ09249.1"/>
    <property type="molecule type" value="Genomic_DNA"/>
</dbReference>
<evidence type="ECO:0000313" key="4">
    <source>
        <dbReference type="Proteomes" id="UP000193560"/>
    </source>
</evidence>
<reference evidence="3 4" key="1">
    <citation type="submission" date="2016-07" db="EMBL/GenBank/DDBJ databases">
        <title>Pervasive Adenine N6-methylation of Active Genes in Fungi.</title>
        <authorList>
            <consortium name="DOE Joint Genome Institute"/>
            <person name="Mondo S.J."/>
            <person name="Dannebaum R.O."/>
            <person name="Kuo R.C."/>
            <person name="Labutti K."/>
            <person name="Haridas S."/>
            <person name="Kuo A."/>
            <person name="Salamov A."/>
            <person name="Ahrendt S.R."/>
            <person name="Lipzen A."/>
            <person name="Sullivan W."/>
            <person name="Andreopoulos W.B."/>
            <person name="Clum A."/>
            <person name="Lindquist E."/>
            <person name="Daum C."/>
            <person name="Ramamoorthy G.K."/>
            <person name="Gryganskyi A."/>
            <person name="Culley D."/>
            <person name="Magnuson J.K."/>
            <person name="James T.Y."/>
            <person name="O'Malley M.A."/>
            <person name="Stajich J.E."/>
            <person name="Spatafora J.W."/>
            <person name="Visel A."/>
            <person name="Grigoriev I.V."/>
        </authorList>
    </citation>
    <scope>NUCLEOTIDE SEQUENCE [LARGE SCALE GENOMIC DNA]</scope>
    <source>
        <strain evidence="3 4">NRRL 1336</strain>
    </source>
</reference>
<feature type="chain" id="PRO_5012349189" description="Mid2 domain-containing protein" evidence="2">
    <location>
        <begin position="22"/>
        <end position="531"/>
    </location>
</feature>
<keyword evidence="2" id="KW-0732">Signal</keyword>
<name>A0A1X2I4K2_9FUNG</name>
<feature type="compositionally biased region" description="Polar residues" evidence="1">
    <location>
        <begin position="311"/>
        <end position="324"/>
    </location>
</feature>
<feature type="region of interest" description="Disordered" evidence="1">
    <location>
        <begin position="344"/>
        <end position="364"/>
    </location>
</feature>
<feature type="region of interest" description="Disordered" evidence="1">
    <location>
        <begin position="429"/>
        <end position="518"/>
    </location>
</feature>
<accession>A0A1X2I4K2</accession>